<gene>
    <name evidence="15" type="ORF">DSM106972_012870</name>
</gene>
<feature type="domain" description="Histidine kinase" evidence="14">
    <location>
        <begin position="382"/>
        <end position="634"/>
    </location>
</feature>
<feature type="compositionally biased region" description="Basic and acidic residues" evidence="12">
    <location>
        <begin position="640"/>
        <end position="649"/>
    </location>
</feature>
<evidence type="ECO:0000256" key="5">
    <source>
        <dbReference type="ARBA" id="ARBA00022553"/>
    </source>
</evidence>
<dbReference type="CDD" id="cd12912">
    <property type="entry name" value="PDC2_MCP_like"/>
    <property type="match status" value="1"/>
</dbReference>
<name>A0A3S1AU61_9CYAN</name>
<keyword evidence="11" id="KW-0175">Coiled coil</keyword>
<evidence type="ECO:0000313" key="15">
    <source>
        <dbReference type="EMBL" id="RUT09234.1"/>
    </source>
</evidence>
<dbReference type="SMART" id="SM00387">
    <property type="entry name" value="HATPase_c"/>
    <property type="match status" value="1"/>
</dbReference>
<dbReference type="SUPFAM" id="SSF47384">
    <property type="entry name" value="Homodimeric domain of signal transducing histidine kinase"/>
    <property type="match status" value="1"/>
</dbReference>
<evidence type="ECO:0000313" key="16">
    <source>
        <dbReference type="Proteomes" id="UP000271624"/>
    </source>
</evidence>
<dbReference type="Gene3D" id="3.30.565.10">
    <property type="entry name" value="Histidine kinase-like ATPase, C-terminal domain"/>
    <property type="match status" value="1"/>
</dbReference>
<dbReference type="SUPFAM" id="SSF55874">
    <property type="entry name" value="ATPase domain of HSP90 chaperone/DNA topoisomerase II/histidine kinase"/>
    <property type="match status" value="1"/>
</dbReference>
<evidence type="ECO:0000256" key="12">
    <source>
        <dbReference type="SAM" id="MobiDB-lite"/>
    </source>
</evidence>
<feature type="transmembrane region" description="Helical" evidence="13">
    <location>
        <begin position="34"/>
        <end position="58"/>
    </location>
</feature>
<dbReference type="CDD" id="cd00082">
    <property type="entry name" value="HisKA"/>
    <property type="match status" value="1"/>
</dbReference>
<dbReference type="InterPro" id="IPR036890">
    <property type="entry name" value="HATPase_C_sf"/>
</dbReference>
<dbReference type="InterPro" id="IPR029151">
    <property type="entry name" value="Sensor-like_sf"/>
</dbReference>
<dbReference type="EC" id="2.7.13.3" evidence="3"/>
<evidence type="ECO:0000256" key="2">
    <source>
        <dbReference type="ARBA" id="ARBA00004651"/>
    </source>
</evidence>
<evidence type="ECO:0000256" key="3">
    <source>
        <dbReference type="ARBA" id="ARBA00012438"/>
    </source>
</evidence>
<dbReference type="InterPro" id="IPR003661">
    <property type="entry name" value="HisK_dim/P_dom"/>
</dbReference>
<reference evidence="15" key="2">
    <citation type="journal article" date="2019" name="Genome Biol. Evol.">
        <title>Day and night: Metabolic profiles and evolutionary relationships of six axenic non-marine cyanobacteria.</title>
        <authorList>
            <person name="Will S.E."/>
            <person name="Henke P."/>
            <person name="Boedeker C."/>
            <person name="Huang S."/>
            <person name="Brinkmann H."/>
            <person name="Rohde M."/>
            <person name="Jarek M."/>
            <person name="Friedl T."/>
            <person name="Seufert S."/>
            <person name="Schumacher M."/>
            <person name="Overmann J."/>
            <person name="Neumann-Schaal M."/>
            <person name="Petersen J."/>
        </authorList>
    </citation>
    <scope>NUCLEOTIDE SEQUENCE [LARGE SCALE GENOMIC DNA]</scope>
    <source>
        <strain evidence="15">PCC 7102</strain>
    </source>
</reference>
<keyword evidence="10 13" id="KW-0472">Membrane</keyword>
<comment type="caution">
    <text evidence="15">The sequence shown here is derived from an EMBL/GenBank/DDBJ whole genome shotgun (WGS) entry which is preliminary data.</text>
</comment>
<evidence type="ECO:0000256" key="1">
    <source>
        <dbReference type="ARBA" id="ARBA00000085"/>
    </source>
</evidence>
<protein>
    <recommendedName>
        <fullName evidence="3">histidine kinase</fullName>
        <ecNumber evidence="3">2.7.13.3</ecNumber>
    </recommendedName>
</protein>
<dbReference type="GO" id="GO:0005886">
    <property type="term" value="C:plasma membrane"/>
    <property type="evidence" value="ECO:0007669"/>
    <property type="project" value="UniProtKB-SubCell"/>
</dbReference>
<dbReference type="EMBL" id="RSCL01000002">
    <property type="protein sequence ID" value="RUT09234.1"/>
    <property type="molecule type" value="Genomic_DNA"/>
</dbReference>
<dbReference type="Pfam" id="PF02518">
    <property type="entry name" value="HATPase_c"/>
    <property type="match status" value="1"/>
</dbReference>
<keyword evidence="9" id="KW-0902">Two-component regulatory system</keyword>
<dbReference type="PANTHER" id="PTHR43065">
    <property type="entry name" value="SENSOR HISTIDINE KINASE"/>
    <property type="match status" value="1"/>
</dbReference>
<keyword evidence="16" id="KW-1185">Reference proteome</keyword>
<evidence type="ECO:0000256" key="7">
    <source>
        <dbReference type="ARBA" id="ARBA00022777"/>
    </source>
</evidence>
<dbReference type="Pfam" id="PF02743">
    <property type="entry name" value="dCache_1"/>
    <property type="match status" value="1"/>
</dbReference>
<dbReference type="Gene3D" id="3.30.450.20">
    <property type="entry name" value="PAS domain"/>
    <property type="match status" value="1"/>
</dbReference>
<organism evidence="15 16">
    <name type="scientific">Dulcicalothrix desertica PCC 7102</name>
    <dbReference type="NCBI Taxonomy" id="232991"/>
    <lineage>
        <taxon>Bacteria</taxon>
        <taxon>Bacillati</taxon>
        <taxon>Cyanobacteriota</taxon>
        <taxon>Cyanophyceae</taxon>
        <taxon>Nostocales</taxon>
        <taxon>Calotrichaceae</taxon>
        <taxon>Dulcicalothrix</taxon>
    </lineage>
</organism>
<dbReference type="InterPro" id="IPR003594">
    <property type="entry name" value="HATPase_dom"/>
</dbReference>
<dbReference type="InterPro" id="IPR036097">
    <property type="entry name" value="HisK_dim/P_sf"/>
</dbReference>
<keyword evidence="6 13" id="KW-0812">Transmembrane</keyword>
<accession>A0A3S1AU61</accession>
<dbReference type="AlphaFoldDB" id="A0A3S1AU61"/>
<dbReference type="PRINTS" id="PR00344">
    <property type="entry name" value="BCTRLSENSOR"/>
</dbReference>
<dbReference type="SUPFAM" id="SSF103190">
    <property type="entry name" value="Sensory domain-like"/>
    <property type="match status" value="1"/>
</dbReference>
<comment type="subcellular location">
    <subcellularLocation>
        <location evidence="2">Cell membrane</location>
        <topology evidence="2">Multi-pass membrane protein</topology>
    </subcellularLocation>
</comment>
<dbReference type="PROSITE" id="PS50109">
    <property type="entry name" value="HIS_KIN"/>
    <property type="match status" value="1"/>
</dbReference>
<dbReference type="PANTHER" id="PTHR43065:SF50">
    <property type="entry name" value="HISTIDINE KINASE"/>
    <property type="match status" value="1"/>
</dbReference>
<dbReference type="InterPro" id="IPR033479">
    <property type="entry name" value="dCache_1"/>
</dbReference>
<evidence type="ECO:0000256" key="9">
    <source>
        <dbReference type="ARBA" id="ARBA00023012"/>
    </source>
</evidence>
<keyword evidence="7" id="KW-0808">Transferase</keyword>
<keyword evidence="5" id="KW-0597">Phosphoprotein</keyword>
<dbReference type="InterPro" id="IPR005467">
    <property type="entry name" value="His_kinase_dom"/>
</dbReference>
<evidence type="ECO:0000256" key="8">
    <source>
        <dbReference type="ARBA" id="ARBA00022989"/>
    </source>
</evidence>
<evidence type="ECO:0000256" key="13">
    <source>
        <dbReference type="SAM" id="Phobius"/>
    </source>
</evidence>
<feature type="region of interest" description="Disordered" evidence="12">
    <location>
        <begin position="640"/>
        <end position="660"/>
    </location>
</feature>
<evidence type="ECO:0000259" key="14">
    <source>
        <dbReference type="PROSITE" id="PS50109"/>
    </source>
</evidence>
<feature type="coiled-coil region" evidence="11">
    <location>
        <begin position="336"/>
        <end position="366"/>
    </location>
</feature>
<keyword evidence="4" id="KW-1003">Cell membrane</keyword>
<dbReference type="CDD" id="cd12914">
    <property type="entry name" value="PDC1_DGC_like"/>
    <property type="match status" value="1"/>
</dbReference>
<dbReference type="GO" id="GO:0000155">
    <property type="term" value="F:phosphorelay sensor kinase activity"/>
    <property type="evidence" value="ECO:0007669"/>
    <property type="project" value="InterPro"/>
</dbReference>
<sequence length="660" mass="74572">MFKIPVLKFKYLRNQKVSKSLSRQLKDDLPRYSLVRLILILTIIIVSISAFVGFELIYDFTLNNLKQTALLTVKNGVNEIDEWLLIRSSEIETIAATDIVRSLNWSISEPYLKSEVERIKEFDWLAIATPNGWRQSTATGSERKNIKDRDYFKKAMAGQTNVSDPLVSRATNKTAIVVAAPIWSNSNKTSLPIGEIHSNVNLTKISSVVNKLRYGRNSYAFVINNKAEIIIHPNSNLISTIEKPTPSLLTSTSPSTVALARRMVNKNKGIEKAFIDGAEKYIAYLPLKSVDWSIGLVIPRTNIEYQLWLLYITAALVASLAVIMIIVLWQVDIWEKKQLNKSKAILKQQAIELEKALEELKYTQSQMIQNEKMSSLGQMVAGIAHEINNPVNFIHANLNHLNNYTQDLSKVIQMYKQYFPTPPEQIQELMDEIDISFIQEDTSKIIDSMSVGTKRIREIVLSLRNFSRLDEAEVKEADIHEGIDSTLMILNHRFKAKPNRAEIQVIKAYSQLPLVNCYVGQLNQVFMNILSNAIDALEDKEDTSNKNPTIWIYTENIQSSNVIITIEDNGIGIDDNVSNKLFDPFFTTKEVGKGTGLGLSVCYQIVVEKHGGKLWYDSAPGKGTKFMIQIPILALSGEKDKGKRVKPENKTLPLLPKPFP</sequence>
<evidence type="ECO:0000256" key="6">
    <source>
        <dbReference type="ARBA" id="ARBA00022692"/>
    </source>
</evidence>
<proteinExistence type="predicted"/>
<evidence type="ECO:0000256" key="10">
    <source>
        <dbReference type="ARBA" id="ARBA00023136"/>
    </source>
</evidence>
<reference evidence="15" key="1">
    <citation type="submission" date="2018-12" db="EMBL/GenBank/DDBJ databases">
        <authorList>
            <person name="Will S."/>
            <person name="Neumann-Schaal M."/>
            <person name="Henke P."/>
        </authorList>
    </citation>
    <scope>NUCLEOTIDE SEQUENCE</scope>
    <source>
        <strain evidence="15">PCC 7102</strain>
    </source>
</reference>
<dbReference type="Proteomes" id="UP000271624">
    <property type="component" value="Unassembled WGS sequence"/>
</dbReference>
<keyword evidence="8 13" id="KW-1133">Transmembrane helix</keyword>
<dbReference type="Gene3D" id="1.10.287.130">
    <property type="match status" value="1"/>
</dbReference>
<feature type="transmembrane region" description="Helical" evidence="13">
    <location>
        <begin position="308"/>
        <end position="331"/>
    </location>
</feature>
<dbReference type="RefSeq" id="WP_127079940.1">
    <property type="nucleotide sequence ID" value="NZ_RSCL01000002.1"/>
</dbReference>
<evidence type="ECO:0000256" key="4">
    <source>
        <dbReference type="ARBA" id="ARBA00022475"/>
    </source>
</evidence>
<comment type="catalytic activity">
    <reaction evidence="1">
        <text>ATP + protein L-histidine = ADP + protein N-phospho-L-histidine.</text>
        <dbReference type="EC" id="2.7.13.3"/>
    </reaction>
</comment>
<keyword evidence="7" id="KW-0418">Kinase</keyword>
<evidence type="ECO:0000256" key="11">
    <source>
        <dbReference type="SAM" id="Coils"/>
    </source>
</evidence>
<dbReference type="InterPro" id="IPR004358">
    <property type="entry name" value="Sig_transdc_His_kin-like_C"/>
</dbReference>